<protein>
    <recommendedName>
        <fullName evidence="2">Outer membrane protein beta-barrel domain-containing protein</fullName>
    </recommendedName>
</protein>
<evidence type="ECO:0008006" key="2">
    <source>
        <dbReference type="Google" id="ProtNLM"/>
    </source>
</evidence>
<reference evidence="1" key="1">
    <citation type="journal article" date="2015" name="Nature">
        <title>Complex archaea that bridge the gap between prokaryotes and eukaryotes.</title>
        <authorList>
            <person name="Spang A."/>
            <person name="Saw J.H."/>
            <person name="Jorgensen S.L."/>
            <person name="Zaremba-Niedzwiedzka K."/>
            <person name="Martijn J."/>
            <person name="Lind A.E."/>
            <person name="van Eijk R."/>
            <person name="Schleper C."/>
            <person name="Guy L."/>
            <person name="Ettema T.J."/>
        </authorList>
    </citation>
    <scope>NUCLEOTIDE SEQUENCE</scope>
</reference>
<organism evidence="1">
    <name type="scientific">marine sediment metagenome</name>
    <dbReference type="NCBI Taxonomy" id="412755"/>
    <lineage>
        <taxon>unclassified sequences</taxon>
        <taxon>metagenomes</taxon>
        <taxon>ecological metagenomes</taxon>
    </lineage>
</organism>
<name>A0A0F9D7U8_9ZZZZ</name>
<gene>
    <name evidence="1" type="ORF">LCGC14_2312420</name>
</gene>
<sequence>MKKYAVKSVVPMLVVALVLGLATSAFTAGNWSFGVKGGMGLTAPLIAVGDLLGENWNDTVDDFNQELEDQKDWVESWGGTATIDLAEKITRGWNVEGYAQYAITDTLGLRGTVGYLMGMNSTFGINAIDYWDAWWADWMTSTMTGTISASSLFLLIEPVLALPMGNFVLTVGGGPGYYMARSSFNIAEEVVGDWFGTISDWTVDAPLSGSKIGYRGFLGAEYSTGSLTIGAEVGYRSTGEIETTGQATVTEWDVVVDTEELTGKLDFSGLYILFGIGFAV</sequence>
<proteinExistence type="predicted"/>
<accession>A0A0F9D7U8</accession>
<comment type="caution">
    <text evidence="1">The sequence shown here is derived from an EMBL/GenBank/DDBJ whole genome shotgun (WGS) entry which is preliminary data.</text>
</comment>
<evidence type="ECO:0000313" key="1">
    <source>
        <dbReference type="EMBL" id="KKL49746.1"/>
    </source>
</evidence>
<dbReference type="EMBL" id="LAZR01032849">
    <property type="protein sequence ID" value="KKL49746.1"/>
    <property type="molecule type" value="Genomic_DNA"/>
</dbReference>
<dbReference type="AlphaFoldDB" id="A0A0F9D7U8"/>